<protein>
    <submittedName>
        <fullName evidence="10">Aminopeptidase</fullName>
    </submittedName>
</protein>
<keyword evidence="8" id="KW-0378">Hydrolase</keyword>
<keyword evidence="6" id="KW-0645">Protease</keyword>
<evidence type="ECO:0000313" key="11">
    <source>
        <dbReference type="Proteomes" id="UP000736856"/>
    </source>
</evidence>
<dbReference type="SUPFAM" id="SSF144052">
    <property type="entry name" value="Thermophilic metalloprotease-like"/>
    <property type="match status" value="1"/>
</dbReference>
<organism evidence="10 11">
    <name type="scientific">Candidatus Liberibacter ctenarytainae</name>
    <dbReference type="NCBI Taxonomy" id="2020335"/>
    <lineage>
        <taxon>Bacteria</taxon>
        <taxon>Pseudomonadati</taxon>
        <taxon>Pseudomonadota</taxon>
        <taxon>Alphaproteobacteria</taxon>
        <taxon>Hyphomicrobiales</taxon>
        <taxon>Rhizobiaceae</taxon>
        <taxon>Liberibacter</taxon>
    </lineage>
</organism>
<proteinExistence type="inferred from homology"/>
<evidence type="ECO:0000256" key="2">
    <source>
        <dbReference type="ARBA" id="ARBA00001946"/>
    </source>
</evidence>
<comment type="similarity">
    <text evidence="4">Belongs to the peptidase M29 family.</text>
</comment>
<dbReference type="PRINTS" id="PR00919">
    <property type="entry name" value="THERMOPTASE"/>
</dbReference>
<comment type="cofactor">
    <cofactor evidence="3">
        <name>Zn(2+)</name>
        <dbReference type="ChEBI" id="CHEBI:29105"/>
    </cofactor>
</comment>
<dbReference type="PANTHER" id="PTHR34448">
    <property type="entry name" value="AMINOPEPTIDASE"/>
    <property type="match status" value="1"/>
</dbReference>
<evidence type="ECO:0000256" key="6">
    <source>
        <dbReference type="ARBA" id="ARBA00022670"/>
    </source>
</evidence>
<dbReference type="InterPro" id="IPR052170">
    <property type="entry name" value="M29_Exopeptidase"/>
</dbReference>
<keyword evidence="9" id="KW-0482">Metalloprotease</keyword>
<evidence type="ECO:0000256" key="7">
    <source>
        <dbReference type="ARBA" id="ARBA00022723"/>
    </source>
</evidence>
<dbReference type="GO" id="GO:0008237">
    <property type="term" value="F:metallopeptidase activity"/>
    <property type="evidence" value="ECO:0007669"/>
    <property type="project" value="UniProtKB-KW"/>
</dbReference>
<comment type="cofactor">
    <cofactor evidence="1">
        <name>Co(2+)</name>
        <dbReference type="ChEBI" id="CHEBI:48828"/>
    </cofactor>
</comment>
<dbReference type="GO" id="GO:0004177">
    <property type="term" value="F:aminopeptidase activity"/>
    <property type="evidence" value="ECO:0007669"/>
    <property type="project" value="UniProtKB-KW"/>
</dbReference>
<dbReference type="Pfam" id="PF02073">
    <property type="entry name" value="Peptidase_M29"/>
    <property type="match status" value="1"/>
</dbReference>
<keyword evidence="5 10" id="KW-0031">Aminopeptidase</keyword>
<dbReference type="PANTHER" id="PTHR34448:SF3">
    <property type="entry name" value="AMINOPEPTIDASE AMPS"/>
    <property type="match status" value="1"/>
</dbReference>
<evidence type="ECO:0000256" key="5">
    <source>
        <dbReference type="ARBA" id="ARBA00022438"/>
    </source>
</evidence>
<reference evidence="10" key="1">
    <citation type="submission" date="2019-02" db="EMBL/GenBank/DDBJ databases">
        <title>A novel Candidatus Liberibacter species associated with the New Zealand native fuchsia psyllid, Ctenarytaina fuchsiae.</title>
        <authorList>
            <person name="Thompson S.M."/>
            <person name="Jorgensen N."/>
            <person name="David C."/>
            <person name="Bulman S.R."/>
            <person name="Smith G.R."/>
        </authorList>
    </citation>
    <scope>NUCLEOTIDE SEQUENCE</scope>
    <source>
        <strain evidence="10">Oxford</strain>
    </source>
</reference>
<dbReference type="GO" id="GO:0006508">
    <property type="term" value="P:proteolysis"/>
    <property type="evidence" value="ECO:0007669"/>
    <property type="project" value="UniProtKB-KW"/>
</dbReference>
<dbReference type="AlphaFoldDB" id="A0A937DIU6"/>
<evidence type="ECO:0000313" key="10">
    <source>
        <dbReference type="EMBL" id="MBL0848726.1"/>
    </source>
</evidence>
<evidence type="ECO:0000256" key="8">
    <source>
        <dbReference type="ARBA" id="ARBA00022801"/>
    </source>
</evidence>
<accession>A0A937DIU6</accession>
<evidence type="ECO:0000256" key="9">
    <source>
        <dbReference type="ARBA" id="ARBA00023049"/>
    </source>
</evidence>
<comment type="cofactor">
    <cofactor evidence="2">
        <name>Mg(2+)</name>
        <dbReference type="ChEBI" id="CHEBI:18420"/>
    </cofactor>
</comment>
<name>A0A937DIU6_9HYPH</name>
<dbReference type="InterPro" id="IPR000787">
    <property type="entry name" value="Peptidase_M29"/>
</dbReference>
<dbReference type="GO" id="GO:0046872">
    <property type="term" value="F:metal ion binding"/>
    <property type="evidence" value="ECO:0007669"/>
    <property type="project" value="UniProtKB-KW"/>
</dbReference>
<evidence type="ECO:0000256" key="3">
    <source>
        <dbReference type="ARBA" id="ARBA00001947"/>
    </source>
</evidence>
<gene>
    <name evidence="10" type="ORF">EU981_01290</name>
</gene>
<sequence>MERVFSSIAHVDMILLENLAKVALQVGLRIREGQNLIVMAPVSALPFTRLITKHAYMLGAGLVSTFYTDSESTLMRYKYGTDDTFDRSAGWFCESLAQAYSGDTALLTVSGNNPLLLVNEDPDKVNRVNHSYLKAYKPALDKISAFDINWSIVPYPSLPWAKTVYPNDPEQIAIAKLAKAIFTVSRSNCVDPLQSWADHNDSLHKKAQWLNQKDFADIRFSGPGTCLTVGLADEHQWSGGASIAQNGITCNPNIPTEEVFTTPHACKVEGYVSSTKPLVHQGMLIDGIRVRFEKGCVVEASSEKGESLLHKMLDIDEGSRRLGEVALVPHSSLVSRMNTLFYDTLFDENASSHIAFGQCYSKCLKKPLNAPSNWIEERGGNISMVHVDWMIGSEKINVDGMTKGGVLVPIMRGGEWVC</sequence>
<dbReference type="InterPro" id="IPR035097">
    <property type="entry name" value="M29_N-terminal"/>
</dbReference>
<evidence type="ECO:0000256" key="1">
    <source>
        <dbReference type="ARBA" id="ARBA00001941"/>
    </source>
</evidence>
<keyword evidence="7" id="KW-0479">Metal-binding</keyword>
<comment type="caution">
    <text evidence="10">The sequence shown here is derived from an EMBL/GenBank/DDBJ whole genome shotgun (WGS) entry which is preliminary data.</text>
</comment>
<evidence type="ECO:0000256" key="4">
    <source>
        <dbReference type="ARBA" id="ARBA00008236"/>
    </source>
</evidence>
<dbReference type="EMBL" id="SEOL01000001">
    <property type="protein sequence ID" value="MBL0848726.1"/>
    <property type="molecule type" value="Genomic_DNA"/>
</dbReference>
<dbReference type="Gene3D" id="3.40.1830.10">
    <property type="entry name" value="Thermophilic metalloprotease (M29)"/>
    <property type="match status" value="1"/>
</dbReference>
<dbReference type="Proteomes" id="UP000736856">
    <property type="component" value="Unassembled WGS sequence"/>
</dbReference>